<dbReference type="AlphaFoldDB" id="A0A7J7Z5W9"/>
<name>A0A7J7Z5W9_MYOMY</name>
<protein>
    <submittedName>
        <fullName evidence="1">Uncharacterized protein</fullName>
    </submittedName>
</protein>
<evidence type="ECO:0000313" key="1">
    <source>
        <dbReference type="EMBL" id="KAF6369488.1"/>
    </source>
</evidence>
<organism evidence="1 2">
    <name type="scientific">Myotis myotis</name>
    <name type="common">Greater mouse-eared bat</name>
    <name type="synonym">Vespertilio myotis</name>
    <dbReference type="NCBI Taxonomy" id="51298"/>
    <lineage>
        <taxon>Eukaryota</taxon>
        <taxon>Metazoa</taxon>
        <taxon>Chordata</taxon>
        <taxon>Craniata</taxon>
        <taxon>Vertebrata</taxon>
        <taxon>Euteleostomi</taxon>
        <taxon>Mammalia</taxon>
        <taxon>Eutheria</taxon>
        <taxon>Laurasiatheria</taxon>
        <taxon>Chiroptera</taxon>
        <taxon>Yangochiroptera</taxon>
        <taxon>Vespertilionidae</taxon>
        <taxon>Myotis</taxon>
    </lineage>
</organism>
<comment type="caution">
    <text evidence="1">The sequence shown here is derived from an EMBL/GenBank/DDBJ whole genome shotgun (WGS) entry which is preliminary data.</text>
</comment>
<sequence length="156" mass="16863">MNVVGIRVPVRHCVRVRVRVWGLSPSPRLCPGWSLGRSRCPSPYPSPRLQRRRARALRLPAGRVLSPCLWACPWACPWLGSTSKAGFGVCIRVHIRVRGRASVGAAVRIRARDRVCRGGGARACAPQPQSELGSVSVVRSVSDPGSASESRSGFCV</sequence>
<gene>
    <name evidence="1" type="ORF">mMyoMyo1_010808</name>
</gene>
<keyword evidence="2" id="KW-1185">Reference proteome</keyword>
<reference evidence="1 2" key="1">
    <citation type="journal article" date="2020" name="Nature">
        <title>Six reference-quality genomes reveal evolution of bat adaptations.</title>
        <authorList>
            <person name="Jebb D."/>
            <person name="Huang Z."/>
            <person name="Pippel M."/>
            <person name="Hughes G.M."/>
            <person name="Lavrichenko K."/>
            <person name="Devanna P."/>
            <person name="Winkler S."/>
            <person name="Jermiin L.S."/>
            <person name="Skirmuntt E.C."/>
            <person name="Katzourakis A."/>
            <person name="Burkitt-Gray L."/>
            <person name="Ray D.A."/>
            <person name="Sullivan K.A.M."/>
            <person name="Roscito J.G."/>
            <person name="Kirilenko B.M."/>
            <person name="Davalos L.M."/>
            <person name="Corthals A.P."/>
            <person name="Power M.L."/>
            <person name="Jones G."/>
            <person name="Ransome R.D."/>
            <person name="Dechmann D.K.N."/>
            <person name="Locatelli A.G."/>
            <person name="Puechmaille S.J."/>
            <person name="Fedrigo O."/>
            <person name="Jarvis E.D."/>
            <person name="Hiller M."/>
            <person name="Vernes S.C."/>
            <person name="Myers E.W."/>
            <person name="Teeling E.C."/>
        </authorList>
    </citation>
    <scope>NUCLEOTIDE SEQUENCE [LARGE SCALE GENOMIC DNA]</scope>
    <source>
        <strain evidence="1">MMyoMyo1</strain>
        <tissue evidence="1">Flight muscle</tissue>
    </source>
</reference>
<proteinExistence type="predicted"/>
<accession>A0A7J7Z5W9</accession>
<evidence type="ECO:0000313" key="2">
    <source>
        <dbReference type="Proteomes" id="UP000527355"/>
    </source>
</evidence>
<dbReference type="Proteomes" id="UP000527355">
    <property type="component" value="Unassembled WGS sequence"/>
</dbReference>
<dbReference type="EMBL" id="JABWUV010000003">
    <property type="protein sequence ID" value="KAF6369488.1"/>
    <property type="molecule type" value="Genomic_DNA"/>
</dbReference>